<dbReference type="PANTHER" id="PTHR43031:SF1">
    <property type="entry name" value="PYRIDINE NUCLEOTIDE-DISULPHIDE OXIDOREDUCTASE"/>
    <property type="match status" value="1"/>
</dbReference>
<dbReference type="InterPro" id="IPR001763">
    <property type="entry name" value="Rhodanese-like_dom"/>
</dbReference>
<organism evidence="2 3">
    <name type="scientific">Oricola cellulosilytica</name>
    <dbReference type="NCBI Taxonomy" id="1429082"/>
    <lineage>
        <taxon>Bacteria</taxon>
        <taxon>Pseudomonadati</taxon>
        <taxon>Pseudomonadota</taxon>
        <taxon>Alphaproteobacteria</taxon>
        <taxon>Hyphomicrobiales</taxon>
        <taxon>Ahrensiaceae</taxon>
        <taxon>Oricola</taxon>
    </lineage>
</organism>
<evidence type="ECO:0000313" key="3">
    <source>
        <dbReference type="Proteomes" id="UP000291301"/>
    </source>
</evidence>
<feature type="domain" description="Rhodanese" evidence="1">
    <location>
        <begin position="24"/>
        <end position="112"/>
    </location>
</feature>
<evidence type="ECO:0000259" key="1">
    <source>
        <dbReference type="PROSITE" id="PS50206"/>
    </source>
</evidence>
<dbReference type="InterPro" id="IPR050229">
    <property type="entry name" value="GlpE_sulfurtransferase"/>
</dbReference>
<dbReference type="CDD" id="cd00158">
    <property type="entry name" value="RHOD"/>
    <property type="match status" value="1"/>
</dbReference>
<dbReference type="PANTHER" id="PTHR43031">
    <property type="entry name" value="FAD-DEPENDENT OXIDOREDUCTASE"/>
    <property type="match status" value="1"/>
</dbReference>
<evidence type="ECO:0000313" key="2">
    <source>
        <dbReference type="EMBL" id="TCD16602.1"/>
    </source>
</evidence>
<dbReference type="SUPFAM" id="SSF52821">
    <property type="entry name" value="Rhodanese/Cell cycle control phosphatase"/>
    <property type="match status" value="1"/>
</dbReference>
<dbReference type="Proteomes" id="UP000291301">
    <property type="component" value="Unassembled WGS sequence"/>
</dbReference>
<accession>A0A4V2MP71</accession>
<sequence length="128" mass="13780">MNTEETEHGVLDTWTPQEVADAYANGKIVLVDVRTPAEFMFEHVEGAMLAPMSFFKAENLPENDAKPVVFYCGSGARSRRVAMMALESGFDRIAQMEGGFGGWKSAGLPHVATNMATGAPQIVTPKGS</sequence>
<dbReference type="EMBL" id="SJST01000001">
    <property type="protein sequence ID" value="TCD16602.1"/>
    <property type="molecule type" value="Genomic_DNA"/>
</dbReference>
<gene>
    <name evidence="2" type="ORF">E0D97_04080</name>
</gene>
<protein>
    <submittedName>
        <fullName evidence="2">Rhodanese-like domain-containing protein</fullName>
    </submittedName>
</protein>
<dbReference type="Pfam" id="PF00581">
    <property type="entry name" value="Rhodanese"/>
    <property type="match status" value="1"/>
</dbReference>
<dbReference type="AlphaFoldDB" id="A0A4V2MP71"/>
<dbReference type="PROSITE" id="PS50206">
    <property type="entry name" value="RHODANESE_3"/>
    <property type="match status" value="1"/>
</dbReference>
<keyword evidence="3" id="KW-1185">Reference proteome</keyword>
<dbReference type="RefSeq" id="WP_131565609.1">
    <property type="nucleotide sequence ID" value="NZ_JAINFK010000001.1"/>
</dbReference>
<dbReference type="SMART" id="SM00450">
    <property type="entry name" value="RHOD"/>
    <property type="match status" value="1"/>
</dbReference>
<comment type="caution">
    <text evidence="2">The sequence shown here is derived from an EMBL/GenBank/DDBJ whole genome shotgun (WGS) entry which is preliminary data.</text>
</comment>
<name>A0A4V2MP71_9HYPH</name>
<proteinExistence type="predicted"/>
<dbReference type="InterPro" id="IPR036873">
    <property type="entry name" value="Rhodanese-like_dom_sf"/>
</dbReference>
<reference evidence="2 3" key="1">
    <citation type="journal article" date="2015" name="Antonie Van Leeuwenhoek">
        <title>Oricola cellulosilytica gen. nov., sp. nov., a cellulose-degrading bacterium of the family Phyllobacteriaceae isolated from surface seashore water, and emended descriptions of Mesorhizobium loti and Phyllobacterium myrsinacearum.</title>
        <authorList>
            <person name="Hameed A."/>
            <person name="Shahina M."/>
            <person name="Lai W.A."/>
            <person name="Lin S.Y."/>
            <person name="Young L.S."/>
            <person name="Liu Y.C."/>
            <person name="Hsu Y.H."/>
            <person name="Young C.C."/>
        </authorList>
    </citation>
    <scope>NUCLEOTIDE SEQUENCE [LARGE SCALE GENOMIC DNA]</scope>
    <source>
        <strain evidence="2 3">KCTC 52183</strain>
    </source>
</reference>
<dbReference type="OrthoDB" id="9802991at2"/>
<dbReference type="Gene3D" id="3.40.250.10">
    <property type="entry name" value="Rhodanese-like domain"/>
    <property type="match status" value="1"/>
</dbReference>